<keyword evidence="1" id="KW-0812">Transmembrane</keyword>
<dbReference type="STRING" id="42253.NITMOv2_1718"/>
<dbReference type="OrthoDB" id="9846960at2"/>
<evidence type="ECO:0000256" key="1">
    <source>
        <dbReference type="SAM" id="Phobius"/>
    </source>
</evidence>
<dbReference type="Proteomes" id="UP000069205">
    <property type="component" value="Chromosome"/>
</dbReference>
<evidence type="ECO:0000313" key="2">
    <source>
        <dbReference type="EMBL" id="ALA58138.1"/>
    </source>
</evidence>
<keyword evidence="1" id="KW-0472">Membrane</keyword>
<proteinExistence type="predicted"/>
<gene>
    <name evidence="2" type="ORF">NITMOv2_1718</name>
</gene>
<dbReference type="EMBL" id="CP011801">
    <property type="protein sequence ID" value="ALA58138.1"/>
    <property type="molecule type" value="Genomic_DNA"/>
</dbReference>
<dbReference type="AlphaFoldDB" id="A0A0K2GB13"/>
<accession>A0A0K2GB13</accession>
<keyword evidence="1" id="KW-1133">Transmembrane helix</keyword>
<dbReference type="PATRIC" id="fig|42253.5.peg.1690"/>
<reference evidence="2 3" key="1">
    <citation type="journal article" date="2015" name="Proc. Natl. Acad. Sci. U.S.A.">
        <title>Expanded metabolic versatility of ubiquitous nitrite-oxidizing bacteria from the genus Nitrospira.</title>
        <authorList>
            <person name="Koch H."/>
            <person name="Lucker S."/>
            <person name="Albertsen M."/>
            <person name="Kitzinger K."/>
            <person name="Herbold C."/>
            <person name="Spieck E."/>
            <person name="Nielsen P.H."/>
            <person name="Wagner M."/>
            <person name="Daims H."/>
        </authorList>
    </citation>
    <scope>NUCLEOTIDE SEQUENCE [LARGE SCALE GENOMIC DNA]</scope>
    <source>
        <strain evidence="2 3">NSP M-1</strain>
    </source>
</reference>
<keyword evidence="3" id="KW-1185">Reference proteome</keyword>
<feature type="transmembrane region" description="Helical" evidence="1">
    <location>
        <begin position="9"/>
        <end position="31"/>
    </location>
</feature>
<dbReference type="KEGG" id="nmv:NITMOv2_1718"/>
<protein>
    <submittedName>
        <fullName evidence="2">Uncharacterized protein</fullName>
    </submittedName>
</protein>
<dbReference type="RefSeq" id="WP_053379343.1">
    <property type="nucleotide sequence ID" value="NZ_CP011801.1"/>
</dbReference>
<name>A0A0K2GB13_NITMO</name>
<evidence type="ECO:0000313" key="3">
    <source>
        <dbReference type="Proteomes" id="UP000069205"/>
    </source>
</evidence>
<sequence length="202" mass="22889">MESDSRSGWVLGLSLIEVMLLLLFAGMMVYVADTVEGKGQDGRPIVDDARDIDGGLQARLETVMEKNSDLEKQLNEMTFLVNEVKGMVGAKGTAKESFQEAVENLKRGYALCERNNNTLIEASVQNGVETVAVIGDIPPDLRVSLTKGDQTSDLEEIVSFLQDVYQYEKDRNCRFTYRLKYATDKDYRRARQAFEKYFYPEK</sequence>
<organism evidence="2 3">
    <name type="scientific">Nitrospira moscoviensis</name>
    <dbReference type="NCBI Taxonomy" id="42253"/>
    <lineage>
        <taxon>Bacteria</taxon>
        <taxon>Pseudomonadati</taxon>
        <taxon>Nitrospirota</taxon>
        <taxon>Nitrospiria</taxon>
        <taxon>Nitrospirales</taxon>
        <taxon>Nitrospiraceae</taxon>
        <taxon>Nitrospira</taxon>
    </lineage>
</organism>